<dbReference type="PRINTS" id="PR00151">
    <property type="entry name" value="PORPHBDMNASE"/>
</dbReference>
<dbReference type="GO" id="GO:0008168">
    <property type="term" value="F:methyltransferase activity"/>
    <property type="evidence" value="ECO:0007669"/>
    <property type="project" value="UniProtKB-KW"/>
</dbReference>
<keyword evidence="6" id="KW-0489">Methyltransferase</keyword>
<dbReference type="AlphaFoldDB" id="A0A9D9N899"/>
<keyword evidence="7 14" id="KW-0808">Transferase</keyword>
<feature type="domain" description="Tetrapyrrole methylase" evidence="12">
    <location>
        <begin position="318"/>
        <end position="406"/>
    </location>
</feature>
<dbReference type="InterPro" id="IPR003043">
    <property type="entry name" value="Uropor_MeTrfase_CS"/>
</dbReference>
<feature type="non-terminal residue" evidence="14">
    <location>
        <position position="406"/>
    </location>
</feature>
<dbReference type="PANTHER" id="PTHR11557">
    <property type="entry name" value="PORPHOBILINOGEN DEAMINASE"/>
    <property type="match status" value="1"/>
</dbReference>
<dbReference type="Gene3D" id="3.40.190.10">
    <property type="entry name" value="Periplasmic binding protein-like II"/>
    <property type="match status" value="2"/>
</dbReference>
<dbReference type="InterPro" id="IPR014777">
    <property type="entry name" value="4pyrrole_Mease_sub1"/>
</dbReference>
<dbReference type="InterPro" id="IPR000860">
    <property type="entry name" value="HemC"/>
</dbReference>
<dbReference type="GO" id="GO:0005737">
    <property type="term" value="C:cytoplasm"/>
    <property type="evidence" value="ECO:0007669"/>
    <property type="project" value="UniProtKB-UniRule"/>
</dbReference>
<comment type="function">
    <text evidence="2">Tetrapolymerization of the monopyrrole PBG into the hydroxymethylbilane pre-uroporphyrinogen in several discrete steps.</text>
</comment>
<name>A0A9D9N899_9FIRM</name>
<dbReference type="Pfam" id="PF01379">
    <property type="entry name" value="Porphobil_deam"/>
    <property type="match status" value="1"/>
</dbReference>
<dbReference type="FunFam" id="3.40.190.10:FF:000004">
    <property type="entry name" value="Porphobilinogen deaminase"/>
    <property type="match status" value="1"/>
</dbReference>
<evidence type="ECO:0000256" key="1">
    <source>
        <dbReference type="ARBA" id="ARBA00001916"/>
    </source>
</evidence>
<evidence type="ECO:0000256" key="5">
    <source>
        <dbReference type="ARBA" id="ARBA00011245"/>
    </source>
</evidence>
<evidence type="ECO:0000256" key="3">
    <source>
        <dbReference type="ARBA" id="ARBA00004735"/>
    </source>
</evidence>
<dbReference type="GO" id="GO:0004418">
    <property type="term" value="F:hydroxymethylbilane synthase activity"/>
    <property type="evidence" value="ECO:0007669"/>
    <property type="project" value="UniProtKB-UniRule"/>
</dbReference>
<evidence type="ECO:0000256" key="9">
    <source>
        <dbReference type="ARBA" id="ARBA00023244"/>
    </source>
</evidence>
<comment type="caution">
    <text evidence="14">The sequence shown here is derived from an EMBL/GenBank/DDBJ whole genome shotgun (WGS) entry which is preliminary data.</text>
</comment>
<dbReference type="PROSITE" id="PS00839">
    <property type="entry name" value="SUMT_1"/>
    <property type="match status" value="1"/>
</dbReference>
<evidence type="ECO:0000256" key="4">
    <source>
        <dbReference type="ARBA" id="ARBA00005638"/>
    </source>
</evidence>
<comment type="similarity">
    <text evidence="4">Belongs to the HMBS family.</text>
</comment>
<dbReference type="EC" id="2.5.1.61" evidence="11"/>
<evidence type="ECO:0000256" key="6">
    <source>
        <dbReference type="ARBA" id="ARBA00022603"/>
    </source>
</evidence>
<evidence type="ECO:0000256" key="8">
    <source>
        <dbReference type="ARBA" id="ARBA00022691"/>
    </source>
</evidence>
<dbReference type="InterPro" id="IPR035996">
    <property type="entry name" value="4pyrrol_Methylase_sf"/>
</dbReference>
<dbReference type="GO" id="GO:0032259">
    <property type="term" value="P:methylation"/>
    <property type="evidence" value="ECO:0007669"/>
    <property type="project" value="UniProtKB-KW"/>
</dbReference>
<evidence type="ECO:0000256" key="2">
    <source>
        <dbReference type="ARBA" id="ARBA00002869"/>
    </source>
</evidence>
<evidence type="ECO:0000256" key="10">
    <source>
        <dbReference type="ARBA" id="ARBA00048169"/>
    </source>
</evidence>
<comment type="subunit">
    <text evidence="5">Monomer.</text>
</comment>
<dbReference type="InterPro" id="IPR000878">
    <property type="entry name" value="4pyrrol_Mease"/>
</dbReference>
<reference evidence="14" key="2">
    <citation type="journal article" date="2021" name="PeerJ">
        <title>Extensive microbial diversity within the chicken gut microbiome revealed by metagenomics and culture.</title>
        <authorList>
            <person name="Gilroy R."/>
            <person name="Ravi A."/>
            <person name="Getino M."/>
            <person name="Pursley I."/>
            <person name="Horton D.L."/>
            <person name="Alikhan N.F."/>
            <person name="Baker D."/>
            <person name="Gharbi K."/>
            <person name="Hall N."/>
            <person name="Watson M."/>
            <person name="Adriaenssens E.M."/>
            <person name="Foster-Nyarko E."/>
            <person name="Jarju S."/>
            <person name="Secka A."/>
            <person name="Antonio M."/>
            <person name="Oren A."/>
            <person name="Chaudhuri R.R."/>
            <person name="La Ragione R."/>
            <person name="Hildebrand F."/>
            <person name="Pallen M.J."/>
        </authorList>
    </citation>
    <scope>NUCLEOTIDE SEQUENCE</scope>
    <source>
        <strain evidence="14">E3-2379</strain>
    </source>
</reference>
<gene>
    <name evidence="14" type="primary">hemC</name>
    <name evidence="14" type="ORF">IAC13_07130</name>
</gene>
<proteinExistence type="inferred from homology"/>
<dbReference type="PANTHER" id="PTHR11557:SF0">
    <property type="entry name" value="PORPHOBILINOGEN DEAMINASE"/>
    <property type="match status" value="1"/>
</dbReference>
<dbReference type="SUPFAM" id="SSF53850">
    <property type="entry name" value="Periplasmic binding protein-like II"/>
    <property type="match status" value="1"/>
</dbReference>
<dbReference type="EMBL" id="JADIML010000195">
    <property type="protein sequence ID" value="MBO8463685.1"/>
    <property type="molecule type" value="Genomic_DNA"/>
</dbReference>
<dbReference type="Pfam" id="PF00590">
    <property type="entry name" value="TP_methylase"/>
    <property type="match status" value="1"/>
</dbReference>
<comment type="pathway">
    <text evidence="3">Porphyrin-containing compound metabolism; protoporphyrin-IX biosynthesis; coproporphyrinogen-III from 5-aminolevulinate: step 2/4.</text>
</comment>
<keyword evidence="8" id="KW-0949">S-adenosyl-L-methionine</keyword>
<dbReference type="GO" id="GO:0006783">
    <property type="term" value="P:heme biosynthetic process"/>
    <property type="evidence" value="ECO:0007669"/>
    <property type="project" value="TreeGrafter"/>
</dbReference>
<dbReference type="FunFam" id="3.40.190.10:FF:000005">
    <property type="entry name" value="Porphobilinogen deaminase"/>
    <property type="match status" value="1"/>
</dbReference>
<organism evidence="14 15">
    <name type="scientific">Candidatus Scybalomonas excrementavium</name>
    <dbReference type="NCBI Taxonomy" id="2840943"/>
    <lineage>
        <taxon>Bacteria</taxon>
        <taxon>Bacillati</taxon>
        <taxon>Bacillota</taxon>
        <taxon>Clostridia</taxon>
        <taxon>Lachnospirales</taxon>
        <taxon>Lachnospiraceae</taxon>
        <taxon>Lachnospiraceae incertae sedis</taxon>
        <taxon>Candidatus Scybalomonas</taxon>
    </lineage>
</organism>
<dbReference type="FunFam" id="3.40.1010.10:FF:000001">
    <property type="entry name" value="Siroheme synthase"/>
    <property type="match status" value="1"/>
</dbReference>
<dbReference type="Gene3D" id="3.30.160.40">
    <property type="entry name" value="Porphobilinogen deaminase, C-terminal domain"/>
    <property type="match status" value="1"/>
</dbReference>
<accession>A0A9D9N899</accession>
<dbReference type="InterPro" id="IPR022417">
    <property type="entry name" value="Porphobilin_deaminase_N"/>
</dbReference>
<dbReference type="SUPFAM" id="SSF53790">
    <property type="entry name" value="Tetrapyrrole methylase"/>
    <property type="match status" value="1"/>
</dbReference>
<evidence type="ECO:0000256" key="7">
    <source>
        <dbReference type="ARBA" id="ARBA00022679"/>
    </source>
</evidence>
<reference evidence="14" key="1">
    <citation type="submission" date="2020-10" db="EMBL/GenBank/DDBJ databases">
        <authorList>
            <person name="Gilroy R."/>
        </authorList>
    </citation>
    <scope>NUCLEOTIDE SEQUENCE</scope>
    <source>
        <strain evidence="14">E3-2379</strain>
    </source>
</reference>
<dbReference type="SUPFAM" id="SSF54782">
    <property type="entry name" value="Porphobilinogen deaminase (hydroxymethylbilane synthase), C-terminal domain"/>
    <property type="match status" value="1"/>
</dbReference>
<evidence type="ECO:0000256" key="11">
    <source>
        <dbReference type="NCBIfam" id="TIGR00212"/>
    </source>
</evidence>
<sequence length="406" mass="45318">MKIEKIRVGTRESQLALLQTDLVVQKLREAYKDLTIEVIPMSTKGDQILDRSLASFGGKGVFTKELEVALLNHTIDFAVHSAKDMPMEFPQGLTMGAVLEREEPSDILLTMDGIDIREMKAGSIIGTSSLRRELQIKQLNPNVIVKVLRGNVLTRLSKLEQGQYNGIILAAAGLKRLGIEGYPSTKYHMQPLLSNTFLPAPGQGILGIECREDDEEIKEILRKIHSYEGEAMLMAERMYLQQLHGGCNAPAGGYCRYEDGFLVMEGMYAKDGIHPKYERIVAKLPEEFVGRDEIAFEQIVPLAKELGVALAKKIHTGKVYLIGAGPGDEKLLTIRAKELIQKADVVVYDSLISKSLLQDTKKDCEWIYAGKRSNNHHLSQEETNKVLWKKAKEGKMVVRLKGGDPF</sequence>
<dbReference type="NCBIfam" id="TIGR00212">
    <property type="entry name" value="hemC"/>
    <property type="match status" value="1"/>
</dbReference>
<evidence type="ECO:0000313" key="15">
    <source>
        <dbReference type="Proteomes" id="UP000823618"/>
    </source>
</evidence>
<dbReference type="InterPro" id="IPR036803">
    <property type="entry name" value="Porphobilinogen_deaminase_C_sf"/>
</dbReference>
<comment type="catalytic activity">
    <reaction evidence="10">
        <text>4 porphobilinogen + H2O = hydroxymethylbilane + 4 NH4(+)</text>
        <dbReference type="Rhea" id="RHEA:13185"/>
        <dbReference type="ChEBI" id="CHEBI:15377"/>
        <dbReference type="ChEBI" id="CHEBI:28938"/>
        <dbReference type="ChEBI" id="CHEBI:57845"/>
        <dbReference type="ChEBI" id="CHEBI:58126"/>
        <dbReference type="EC" id="2.5.1.61"/>
    </reaction>
</comment>
<feature type="domain" description="Porphobilinogen deaminase N-terminal" evidence="13">
    <location>
        <begin position="6"/>
        <end position="219"/>
    </location>
</feature>
<dbReference type="Gene3D" id="3.40.1010.10">
    <property type="entry name" value="Cobalt-precorrin-4 Transmethylase, Domain 1"/>
    <property type="match status" value="1"/>
</dbReference>
<protein>
    <recommendedName>
        <fullName evidence="11">Hydroxymethylbilane synthase</fullName>
        <ecNumber evidence="11">2.5.1.61</ecNumber>
    </recommendedName>
</protein>
<dbReference type="HAMAP" id="MF_00260">
    <property type="entry name" value="Porphobil_deam"/>
    <property type="match status" value="1"/>
</dbReference>
<evidence type="ECO:0000259" key="13">
    <source>
        <dbReference type="Pfam" id="PF01379"/>
    </source>
</evidence>
<dbReference type="Proteomes" id="UP000823618">
    <property type="component" value="Unassembled WGS sequence"/>
</dbReference>
<keyword evidence="9" id="KW-0627">Porphyrin biosynthesis</keyword>
<comment type="cofactor">
    <cofactor evidence="1">
        <name>dipyrromethane</name>
        <dbReference type="ChEBI" id="CHEBI:60342"/>
    </cofactor>
</comment>
<evidence type="ECO:0000313" key="14">
    <source>
        <dbReference type="EMBL" id="MBO8463685.1"/>
    </source>
</evidence>
<evidence type="ECO:0000259" key="12">
    <source>
        <dbReference type="Pfam" id="PF00590"/>
    </source>
</evidence>